<feature type="region of interest" description="Disordered" evidence="1">
    <location>
        <begin position="184"/>
        <end position="203"/>
    </location>
</feature>
<organism evidence="3 4">
    <name type="scientific">Paraburkholderia kururiensis</name>
    <dbReference type="NCBI Taxonomy" id="984307"/>
    <lineage>
        <taxon>Bacteria</taxon>
        <taxon>Pseudomonadati</taxon>
        <taxon>Pseudomonadota</taxon>
        <taxon>Betaproteobacteria</taxon>
        <taxon>Burkholderiales</taxon>
        <taxon>Burkholderiaceae</taxon>
        <taxon>Paraburkholderia</taxon>
    </lineage>
</organism>
<dbReference type="InterPro" id="IPR012312">
    <property type="entry name" value="Hemerythrin-like"/>
</dbReference>
<evidence type="ECO:0000259" key="2">
    <source>
        <dbReference type="Pfam" id="PF01814"/>
    </source>
</evidence>
<reference evidence="3 4" key="1">
    <citation type="submission" date="2023-12" db="EMBL/GenBank/DDBJ databases">
        <title>Genome sequencing and assembly of bacterial species from a model synthetic community.</title>
        <authorList>
            <person name="Hogle S.L."/>
        </authorList>
    </citation>
    <scope>NUCLEOTIDE SEQUENCE [LARGE SCALE GENOMIC DNA]</scope>
    <source>
        <strain evidence="3 4">HAMBI 2494</strain>
    </source>
</reference>
<evidence type="ECO:0000313" key="3">
    <source>
        <dbReference type="EMBL" id="WQD77548.1"/>
    </source>
</evidence>
<keyword evidence="4" id="KW-1185">Reference proteome</keyword>
<gene>
    <name evidence="3" type="ORF">U0042_26450</name>
</gene>
<dbReference type="Proteomes" id="UP001325479">
    <property type="component" value="Chromosome"/>
</dbReference>
<name>A0ABZ0WJL9_9BURK</name>
<accession>A0ABZ0WJL9</accession>
<dbReference type="EMBL" id="CP139965">
    <property type="protein sequence ID" value="WQD77548.1"/>
    <property type="molecule type" value="Genomic_DNA"/>
</dbReference>
<feature type="domain" description="Hemerythrin-like" evidence="2">
    <location>
        <begin position="28"/>
        <end position="174"/>
    </location>
</feature>
<dbReference type="CDD" id="cd12108">
    <property type="entry name" value="Hr-like"/>
    <property type="match status" value="1"/>
</dbReference>
<proteinExistence type="predicted"/>
<evidence type="ECO:0000313" key="4">
    <source>
        <dbReference type="Proteomes" id="UP001325479"/>
    </source>
</evidence>
<dbReference type="RefSeq" id="WP_327205009.1">
    <property type="nucleotide sequence ID" value="NZ_CP139965.1"/>
</dbReference>
<dbReference type="Gene3D" id="1.20.120.520">
    <property type="entry name" value="nmb1532 protein domain like"/>
    <property type="match status" value="1"/>
</dbReference>
<evidence type="ECO:0000256" key="1">
    <source>
        <dbReference type="SAM" id="MobiDB-lite"/>
    </source>
</evidence>
<protein>
    <submittedName>
        <fullName evidence="3">Hemerythrin domain-containing protein</fullName>
    </submittedName>
</protein>
<dbReference type="Pfam" id="PF01814">
    <property type="entry name" value="Hemerythrin"/>
    <property type="match status" value="1"/>
</dbReference>
<sequence length="203" mass="22699">MTERAERCPAMSPLLFPGSRPAASFDEPFEMLAACHGNAERMLRLLERLAARLAETGCDEAAQQAARDVIRYFDIAAPAHHEDEERHVFPLLAAHGTPEQKLLVERLKQEHVEMSRHWQAIKLDLDQVISGQWTVQTQGAAGHDADRSPLADWASFAALYRAHIEAEESGAYPAVQTSMDDTTRAGMGREMAKRRSVRWPPES</sequence>